<protein>
    <submittedName>
        <fullName evidence="1">Uncharacterized protein</fullName>
    </submittedName>
</protein>
<gene>
    <name evidence="1" type="ORF">GCM10010517_26390</name>
</gene>
<keyword evidence="2" id="KW-1185">Reference proteome</keyword>
<sequence length="101" mass="10811">MSSPRGEPCAPLLPRRFSYATAALEDDPPAIGGVVACGSSQPHAVDPSDENAAGCKGVARRTVTVQREEVRCAVGVTKGMSRLAIDRRRWDEDESAKTSRQ</sequence>
<evidence type="ECO:0000313" key="1">
    <source>
        <dbReference type="EMBL" id="GAA2866880.1"/>
    </source>
</evidence>
<name>A0ABN3VV93_9ACTN</name>
<reference evidence="1 2" key="1">
    <citation type="journal article" date="2019" name="Int. J. Syst. Evol. Microbiol.">
        <title>The Global Catalogue of Microorganisms (GCM) 10K type strain sequencing project: providing services to taxonomists for standard genome sequencing and annotation.</title>
        <authorList>
            <consortium name="The Broad Institute Genomics Platform"/>
            <consortium name="The Broad Institute Genome Sequencing Center for Infectious Disease"/>
            <person name="Wu L."/>
            <person name="Ma J."/>
        </authorList>
    </citation>
    <scope>NUCLEOTIDE SEQUENCE [LARGE SCALE GENOMIC DNA]</scope>
    <source>
        <strain evidence="1 2">JCM 6242</strain>
    </source>
</reference>
<evidence type="ECO:0000313" key="2">
    <source>
        <dbReference type="Proteomes" id="UP001500831"/>
    </source>
</evidence>
<dbReference type="Proteomes" id="UP001500831">
    <property type="component" value="Unassembled WGS sequence"/>
</dbReference>
<dbReference type="EMBL" id="BAAAVI010000016">
    <property type="protein sequence ID" value="GAA2866880.1"/>
    <property type="molecule type" value="Genomic_DNA"/>
</dbReference>
<comment type="caution">
    <text evidence="1">The sequence shown here is derived from an EMBL/GenBank/DDBJ whole genome shotgun (WGS) entry which is preliminary data.</text>
</comment>
<organism evidence="1 2">
    <name type="scientific">Streptosporangium fragile</name>
    <dbReference type="NCBI Taxonomy" id="46186"/>
    <lineage>
        <taxon>Bacteria</taxon>
        <taxon>Bacillati</taxon>
        <taxon>Actinomycetota</taxon>
        <taxon>Actinomycetes</taxon>
        <taxon>Streptosporangiales</taxon>
        <taxon>Streptosporangiaceae</taxon>
        <taxon>Streptosporangium</taxon>
    </lineage>
</organism>
<accession>A0ABN3VV93</accession>
<proteinExistence type="predicted"/>